<sequence>MDQLDRLLTVAEPLLSRVDQVLSAAGAPEGHQVWPELRRVRLLPGDAARSVGALRPAAVAEAVPELRAQARACADTADALPLATSWTGDAADAYEALRRRTAEQLNAGPNSLSRRMTATADLADTLTDWMTHSRNALASALAEALTSAESLILTTPGATFPGLPETRAAADIAALLLRTIADRYDLAEDLLAEIGPLRSPQPV</sequence>
<name>A0ABQ4BAL8_9ACTN</name>
<dbReference type="RefSeq" id="WP_203826186.1">
    <property type="nucleotide sequence ID" value="NZ_BAAATY010000016.1"/>
</dbReference>
<gene>
    <name evidence="1" type="ORF">Apa02nite_038310</name>
</gene>
<keyword evidence="2" id="KW-1185">Reference proteome</keyword>
<organism evidence="1 2">
    <name type="scientific">Actinoplanes palleronii</name>
    <dbReference type="NCBI Taxonomy" id="113570"/>
    <lineage>
        <taxon>Bacteria</taxon>
        <taxon>Bacillati</taxon>
        <taxon>Actinomycetota</taxon>
        <taxon>Actinomycetes</taxon>
        <taxon>Micromonosporales</taxon>
        <taxon>Micromonosporaceae</taxon>
        <taxon>Actinoplanes</taxon>
    </lineage>
</organism>
<accession>A0ABQ4BAL8</accession>
<dbReference type="EMBL" id="BOMS01000051">
    <property type="protein sequence ID" value="GIE67723.1"/>
    <property type="molecule type" value="Genomic_DNA"/>
</dbReference>
<comment type="caution">
    <text evidence="1">The sequence shown here is derived from an EMBL/GenBank/DDBJ whole genome shotgun (WGS) entry which is preliminary data.</text>
</comment>
<protein>
    <submittedName>
        <fullName evidence="1">Uncharacterized protein</fullName>
    </submittedName>
</protein>
<proteinExistence type="predicted"/>
<evidence type="ECO:0000313" key="2">
    <source>
        <dbReference type="Proteomes" id="UP000624709"/>
    </source>
</evidence>
<reference evidence="1 2" key="1">
    <citation type="submission" date="2021-01" db="EMBL/GenBank/DDBJ databases">
        <title>Whole genome shotgun sequence of Actinoplanes palleronii NBRC 14916.</title>
        <authorList>
            <person name="Komaki H."/>
            <person name="Tamura T."/>
        </authorList>
    </citation>
    <scope>NUCLEOTIDE SEQUENCE [LARGE SCALE GENOMIC DNA]</scope>
    <source>
        <strain evidence="1 2">NBRC 14916</strain>
    </source>
</reference>
<evidence type="ECO:0000313" key="1">
    <source>
        <dbReference type="EMBL" id="GIE67723.1"/>
    </source>
</evidence>
<dbReference type="Proteomes" id="UP000624709">
    <property type="component" value="Unassembled WGS sequence"/>
</dbReference>